<dbReference type="KEGG" id="vgo:GJW-30_1_00087"/>
<organism evidence="1 2">
    <name type="scientific">Variibacter gotjawalensis</name>
    <dbReference type="NCBI Taxonomy" id="1333996"/>
    <lineage>
        <taxon>Bacteria</taxon>
        <taxon>Pseudomonadati</taxon>
        <taxon>Pseudomonadota</taxon>
        <taxon>Alphaproteobacteria</taxon>
        <taxon>Hyphomicrobiales</taxon>
        <taxon>Nitrobacteraceae</taxon>
        <taxon>Variibacter</taxon>
    </lineage>
</organism>
<dbReference type="Proteomes" id="UP000236884">
    <property type="component" value="Chromosome"/>
</dbReference>
<evidence type="ECO:0000313" key="2">
    <source>
        <dbReference type="Proteomes" id="UP000236884"/>
    </source>
</evidence>
<reference evidence="1 2" key="1">
    <citation type="submission" date="2015-08" db="EMBL/GenBank/DDBJ databases">
        <title>Investigation of the bacterial diversity of lava forest soil.</title>
        <authorList>
            <person name="Lee J.S."/>
        </authorList>
    </citation>
    <scope>NUCLEOTIDE SEQUENCE [LARGE SCALE GENOMIC DNA]</scope>
    <source>
        <strain evidence="1 2">GJW-30</strain>
    </source>
</reference>
<evidence type="ECO:0000313" key="1">
    <source>
        <dbReference type="EMBL" id="BAT57581.1"/>
    </source>
</evidence>
<name>A0A0S3PNT1_9BRAD</name>
<accession>A0A0S3PNT1</accession>
<gene>
    <name evidence="1" type="primary">rsaA</name>
    <name evidence="1" type="ORF">GJW-30_1_00087</name>
</gene>
<dbReference type="EMBL" id="AP014946">
    <property type="protein sequence ID" value="BAT57581.1"/>
    <property type="molecule type" value="Genomic_DNA"/>
</dbReference>
<dbReference type="RefSeq" id="WP_197703756.1">
    <property type="nucleotide sequence ID" value="NZ_AP014946.1"/>
</dbReference>
<dbReference type="Pfam" id="PF19198">
    <property type="entry name" value="RsaA_NTD"/>
    <property type="match status" value="1"/>
</dbReference>
<dbReference type="AlphaFoldDB" id="A0A0S3PNT1"/>
<protein>
    <submittedName>
        <fullName evidence="1">S-layer protein</fullName>
    </submittedName>
</protein>
<keyword evidence="2" id="KW-1185">Reference proteome</keyword>
<sequence>MALGSIGSILNPVTGVLNPVTGVLNPVTGILDPVTGILDPVITPITDILDGILDPVTGGLLDGILPDILQPVGDILGGLTGGGGVLNLTDLLDDGLLDALKLTKLDGIDLSNLDLGVLGLKLGGNDNLIPEVKLTSGDVTLLDLVTELGSSRGLLVVDGKLLFQTAGDALIDLGLSVGKDGTLLDLIGLDLSLGDLITIIIGGGGGGDDDDPTVEQLALNEAYLNITRIDPTTSEAPADEVAALNTMANQMKNGTLTLDQAVAKIVDYADDGTSVANTAYQFFTGKTPTEAGVDYLVNSPDSINATDLNDAYYQHFNLENRAINFGVNLGKLGEGNAKFVADYGGLSLSQTVGKAYQEIFGVAADQNKINAILNDQVQNASGNGTTYARSEYFKYYGGDAIGTKAALVGWLMTEAVKADVGAYAIANEHFLTDLADGKAQFNVNLIGTYASAESGHIDYTS</sequence>
<proteinExistence type="predicted"/>